<dbReference type="EMBL" id="ASHL01000010">
    <property type="protein sequence ID" value="EPD12500.1"/>
    <property type="molecule type" value="Genomic_DNA"/>
</dbReference>
<proteinExistence type="predicted"/>
<gene>
    <name evidence="1" type="ORF">L196_10279</name>
</gene>
<sequence>MIDALVIDTTDQITSLLLGDNACIQTIDDEVKALNVIDNVASVVVLLHYNVRKEQTEEYVKLIVNTNAKSKVVVIADKLDEETVLACLLAGAQGYQSLSGLKQYSNKLLAAMNAGEAWITRRMTSTLLETLRAHK</sequence>
<name>A0AB33YZB4_9GAMM</name>
<accession>A0AB33YZB4</accession>
<evidence type="ECO:0008006" key="3">
    <source>
        <dbReference type="Google" id="ProtNLM"/>
    </source>
</evidence>
<evidence type="ECO:0000313" key="2">
    <source>
        <dbReference type="Proteomes" id="UP000015462"/>
    </source>
</evidence>
<keyword evidence="2" id="KW-1185">Reference proteome</keyword>
<evidence type="ECO:0000313" key="1">
    <source>
        <dbReference type="EMBL" id="EPD12500.1"/>
    </source>
</evidence>
<dbReference type="RefSeq" id="WP_016390907.1">
    <property type="nucleotide sequence ID" value="NZ_KE646810.1"/>
</dbReference>
<comment type="caution">
    <text evidence="1">The sequence shown here is derived from an EMBL/GenBank/DDBJ whole genome shotgun (WGS) entry which is preliminary data.</text>
</comment>
<dbReference type="Proteomes" id="UP000015462">
    <property type="component" value="Unassembled WGS sequence"/>
</dbReference>
<reference evidence="1 2" key="1">
    <citation type="journal article" date="2013" name="Genome Announc.">
        <title>Genome Sequence of the Pyrene- and Fluoranthene-Degrading Bacterium Cycloclasticus sp. Strain PY97M.</title>
        <authorList>
            <person name="Cui Z."/>
            <person name="Xu G."/>
            <person name="Li Q."/>
            <person name="Gao W."/>
            <person name="Zheng L."/>
        </authorList>
    </citation>
    <scope>NUCLEOTIDE SEQUENCE [LARGE SCALE GENOMIC DNA]</scope>
    <source>
        <strain evidence="1 2">PY97M</strain>
    </source>
</reference>
<organism evidence="1 2">
    <name type="scientific">Cycloclasticus pugetii</name>
    <dbReference type="NCBI Taxonomy" id="34068"/>
    <lineage>
        <taxon>Bacteria</taxon>
        <taxon>Pseudomonadati</taxon>
        <taxon>Pseudomonadota</taxon>
        <taxon>Gammaproteobacteria</taxon>
        <taxon>Thiotrichales</taxon>
        <taxon>Piscirickettsiaceae</taxon>
        <taxon>Cycloclasticus</taxon>
    </lineage>
</organism>
<dbReference type="Gene3D" id="3.40.50.2300">
    <property type="match status" value="1"/>
</dbReference>
<protein>
    <recommendedName>
        <fullName evidence="3">Response regulatory domain-containing protein</fullName>
    </recommendedName>
</protein>
<dbReference type="AlphaFoldDB" id="A0AB33YZB4"/>